<gene>
    <name evidence="1" type="ORF">NMSP_1213</name>
</gene>
<reference evidence="1 2" key="1">
    <citation type="journal article" date="2017" name="Environ. Microbiol.">
        <title>Genome and epigenome of a novel marine Thaumarchaeota strain suggest viral infection, phosphorothioation DNA modification and multiple restriction systems.</title>
        <authorList>
            <person name="Ahlgren N.A."/>
            <person name="Chen Y."/>
            <person name="Needham D.M."/>
            <person name="Parada A.E."/>
            <person name="Sachdeva R."/>
            <person name="Trinh V."/>
            <person name="Chen T."/>
            <person name="Fuhrman J.A."/>
        </authorList>
    </citation>
    <scope>NUCLEOTIDE SEQUENCE [LARGE SCALE GENOMIC DNA]</scope>
    <source>
        <strain evidence="1 2">SPOT01</strain>
    </source>
</reference>
<dbReference type="OrthoDB" id="10119at2157"/>
<keyword evidence="2" id="KW-1185">Reference proteome</keyword>
<name>A0A2Z2HQ83_9ARCH</name>
<dbReference type="AlphaFoldDB" id="A0A2Z2HQ83"/>
<dbReference type="KEGG" id="nct:NMSP_1213"/>
<evidence type="ECO:0000313" key="1">
    <source>
        <dbReference type="EMBL" id="ARS64829.1"/>
    </source>
</evidence>
<dbReference type="GeneID" id="32901662"/>
<protein>
    <recommendedName>
        <fullName evidence="3">DUF4037 domain-containing protein</fullName>
    </recommendedName>
</protein>
<evidence type="ECO:0000313" key="2">
    <source>
        <dbReference type="Proteomes" id="UP000249949"/>
    </source>
</evidence>
<proteinExistence type="predicted"/>
<dbReference type="EMBL" id="CP021324">
    <property type="protein sequence ID" value="ARS64829.1"/>
    <property type="molecule type" value="Genomic_DNA"/>
</dbReference>
<dbReference type="PROSITE" id="PS51257">
    <property type="entry name" value="PROKAR_LIPOPROTEIN"/>
    <property type="match status" value="1"/>
</dbReference>
<evidence type="ECO:0008006" key="3">
    <source>
        <dbReference type="Google" id="ProtNLM"/>
    </source>
</evidence>
<dbReference type="RefSeq" id="WP_086907874.1">
    <property type="nucleotide sequence ID" value="NZ_CP021324.1"/>
</dbReference>
<organism evidence="1 2">
    <name type="scientific">Candidatus Nitrosomarinus catalinensis</name>
    <dbReference type="NCBI Taxonomy" id="1898749"/>
    <lineage>
        <taxon>Archaea</taxon>
        <taxon>Nitrososphaerota</taxon>
        <taxon>Nitrososphaeria</taxon>
        <taxon>Nitrosopumilales</taxon>
        <taxon>Nitrosopumilaceae</taxon>
        <taxon>Candidatus Nitrosomarinus</taxon>
    </lineage>
</organism>
<dbReference type="Proteomes" id="UP000249949">
    <property type="component" value="Chromosome"/>
</dbReference>
<sequence>MDFKEFIQSRQLSTFPIGLGGCRTKSYSFESCDYDLMVFDETSLNDEVVSYENNLITVHHASLSETNTKKLLQYDDLNILQDDSWNLKIFLSKISEKRNLLYSDFAKNSLIESLFCCQKTKDSIENDDPFAACWQKCASYYLADAITSLNNFQSSPSHMLDSLRNFEKNSINGHISDILQTIGIERATPTLLERMLKSTVGFSDLIEKNNNSQLIKRKYDFFMENSMLSDCYFYLGYVNKENFSQIKDELNRKQDVIHILKIAFDIESDSNQLLRHVETIQTSCNELLEIIATP</sequence>
<accession>A0A2Z2HQ83</accession>